<proteinExistence type="inferred from homology"/>
<evidence type="ECO:0000313" key="9">
    <source>
        <dbReference type="EMBL" id="QXN93218.1"/>
    </source>
</evidence>
<dbReference type="RefSeq" id="WP_218475069.1">
    <property type="nucleotide sequence ID" value="NZ_BAABJN010000001.1"/>
</dbReference>
<dbReference type="GO" id="GO:0004418">
    <property type="term" value="F:hydroxymethylbilane synthase activity"/>
    <property type="evidence" value="ECO:0007669"/>
    <property type="project" value="UniProtKB-EC"/>
</dbReference>
<comment type="catalytic activity">
    <reaction evidence="5 6">
        <text>4 porphobilinogen + H2O = hydroxymethylbilane + 4 NH4(+)</text>
        <dbReference type="Rhea" id="RHEA:13185"/>
        <dbReference type="ChEBI" id="CHEBI:15377"/>
        <dbReference type="ChEBI" id="CHEBI:28938"/>
        <dbReference type="ChEBI" id="CHEBI:57845"/>
        <dbReference type="ChEBI" id="CHEBI:58126"/>
        <dbReference type="EC" id="2.5.1.61"/>
    </reaction>
</comment>
<feature type="domain" description="Porphobilinogen deaminase N-terminal" evidence="7">
    <location>
        <begin position="8"/>
        <end position="217"/>
    </location>
</feature>
<dbReference type="EC" id="2.5.1.61" evidence="6"/>
<comment type="miscellaneous">
    <text evidence="6">The porphobilinogen subunits are added to the dipyrromethane group.</text>
</comment>
<feature type="modified residue" description="S-(dipyrrolylmethanemethyl)cysteine" evidence="6">
    <location>
        <position position="246"/>
    </location>
</feature>
<protein>
    <recommendedName>
        <fullName evidence="6">Porphobilinogen deaminase</fullName>
        <shortName evidence="6">PBG</shortName>
        <ecNumber evidence="6">2.5.1.61</ecNumber>
    </recommendedName>
    <alternativeName>
        <fullName evidence="6">Hydroxymethylbilane synthase</fullName>
        <shortName evidence="6">HMBS</shortName>
    </alternativeName>
    <alternativeName>
        <fullName evidence="6">Pre-uroporphyrinogen synthase</fullName>
    </alternativeName>
</protein>
<dbReference type="NCBIfam" id="TIGR00212">
    <property type="entry name" value="hemC"/>
    <property type="match status" value="1"/>
</dbReference>
<evidence type="ECO:0000256" key="5">
    <source>
        <dbReference type="ARBA" id="ARBA00048169"/>
    </source>
</evidence>
<evidence type="ECO:0000256" key="2">
    <source>
        <dbReference type="ARBA" id="ARBA00005638"/>
    </source>
</evidence>
<dbReference type="EMBL" id="CP078145">
    <property type="protein sequence ID" value="QXN93218.1"/>
    <property type="molecule type" value="Genomic_DNA"/>
</dbReference>
<dbReference type="Pfam" id="PF03900">
    <property type="entry name" value="Porphobil_deamC"/>
    <property type="match status" value="1"/>
</dbReference>
<dbReference type="PANTHER" id="PTHR11557:SF0">
    <property type="entry name" value="PORPHOBILINOGEN DEAMINASE"/>
    <property type="match status" value="1"/>
</dbReference>
<dbReference type="InterPro" id="IPR000860">
    <property type="entry name" value="HemC"/>
</dbReference>
<keyword evidence="4 6" id="KW-0627">Porphyrin biosynthesis</keyword>
<dbReference type="InterPro" id="IPR022418">
    <property type="entry name" value="Porphobilinogen_deaminase_C"/>
</dbReference>
<comment type="similarity">
    <text evidence="2 6">Belongs to the HMBS family.</text>
</comment>
<comment type="subunit">
    <text evidence="6">Monomer.</text>
</comment>
<evidence type="ECO:0000313" key="10">
    <source>
        <dbReference type="Proteomes" id="UP000694257"/>
    </source>
</evidence>
<feature type="domain" description="Porphobilinogen deaminase C-terminal" evidence="8">
    <location>
        <begin position="231"/>
        <end position="301"/>
    </location>
</feature>
<gene>
    <name evidence="6 9" type="primary">hemC</name>
    <name evidence="9" type="ORF">KV110_09010</name>
</gene>
<evidence type="ECO:0000256" key="6">
    <source>
        <dbReference type="HAMAP-Rule" id="MF_00260"/>
    </source>
</evidence>
<evidence type="ECO:0000259" key="7">
    <source>
        <dbReference type="Pfam" id="PF01379"/>
    </source>
</evidence>
<name>A0ABX8RUB2_NOCIO</name>
<evidence type="ECO:0000256" key="3">
    <source>
        <dbReference type="ARBA" id="ARBA00022679"/>
    </source>
</evidence>
<reference evidence="9 10" key="1">
    <citation type="submission" date="2021-07" db="EMBL/GenBank/DDBJ databases">
        <title>Whole Genome Sequence of Nocardia Iowensis.</title>
        <authorList>
            <person name="Lamm A."/>
            <person name="Collins-Fairclough A.M."/>
            <person name="Bunk B."/>
            <person name="Sproer C."/>
        </authorList>
    </citation>
    <scope>NUCLEOTIDE SEQUENCE [LARGE SCALE GENOMIC DNA]</scope>
    <source>
        <strain evidence="9 10">NRRL 5646</strain>
    </source>
</reference>
<dbReference type="HAMAP" id="MF_00260">
    <property type="entry name" value="Porphobil_deam"/>
    <property type="match status" value="1"/>
</dbReference>
<keyword evidence="3 6" id="KW-0808">Transferase</keyword>
<comment type="cofactor">
    <cofactor evidence="6">
        <name>dipyrromethane</name>
        <dbReference type="ChEBI" id="CHEBI:60342"/>
    </cofactor>
    <text evidence="6">Binds 1 dipyrromethane group covalently.</text>
</comment>
<dbReference type="Pfam" id="PF01379">
    <property type="entry name" value="Porphobil_deam"/>
    <property type="match status" value="1"/>
</dbReference>
<dbReference type="InterPro" id="IPR022417">
    <property type="entry name" value="Porphobilin_deaminase_N"/>
</dbReference>
<dbReference type="PIRSF" id="PIRSF001438">
    <property type="entry name" value="4pyrrol_synth_OHMeBilane_synth"/>
    <property type="match status" value="1"/>
</dbReference>
<sequence>MKYTDEKIRLGTRGSKLAVCQSMWVADRLTRATGVDVHLVTVSTEGDESARPIEQLGSTGVFVTALRHALLRGDIDFVVHSYKDLPSQPEPELCIPGIPTREDPRDALVWPGAAPGAATLENLPAATRIGTGSPRRVAQLHAARPDVSAIPIRGNLDTRLRKASDGTVDAVILAMAGLSRLGRLDAFTSPLPPRVLLPAPAQGALALECRTDDPRTRELLSQLDDPATRTVVTAEREFLRILDAGCSKPVAALGQLTTKGDRIRIDGMVADTAGTRILRGHLDGARDTAAELGRRLAEQLLDQGARELLTDRTEGATHAR</sequence>
<evidence type="ECO:0000259" key="8">
    <source>
        <dbReference type="Pfam" id="PF03900"/>
    </source>
</evidence>
<dbReference type="PANTHER" id="PTHR11557">
    <property type="entry name" value="PORPHOBILINOGEN DEAMINASE"/>
    <property type="match status" value="1"/>
</dbReference>
<evidence type="ECO:0000256" key="1">
    <source>
        <dbReference type="ARBA" id="ARBA00002869"/>
    </source>
</evidence>
<keyword evidence="10" id="KW-1185">Reference proteome</keyword>
<organism evidence="9 10">
    <name type="scientific">Nocardia iowensis</name>
    <dbReference type="NCBI Taxonomy" id="204891"/>
    <lineage>
        <taxon>Bacteria</taxon>
        <taxon>Bacillati</taxon>
        <taxon>Actinomycetota</taxon>
        <taxon>Actinomycetes</taxon>
        <taxon>Mycobacteriales</taxon>
        <taxon>Nocardiaceae</taxon>
        <taxon>Nocardia</taxon>
    </lineage>
</organism>
<comment type="function">
    <text evidence="1 6">Tetrapolymerization of the monopyrrole PBG into the hydroxymethylbilane pre-uroporphyrinogen in several discrete steps.</text>
</comment>
<dbReference type="Proteomes" id="UP000694257">
    <property type="component" value="Chromosome"/>
</dbReference>
<evidence type="ECO:0000256" key="4">
    <source>
        <dbReference type="ARBA" id="ARBA00023244"/>
    </source>
</evidence>
<accession>A0ABX8RUB2</accession>